<keyword evidence="7 11" id="KW-1133">Transmembrane helix</keyword>
<dbReference type="InterPro" id="IPR045083">
    <property type="entry name" value="ATP_synth_F0_asu_bact/mt"/>
</dbReference>
<evidence type="ECO:0000256" key="9">
    <source>
        <dbReference type="ARBA" id="ARBA00023136"/>
    </source>
</evidence>
<feature type="transmembrane region" description="Helical" evidence="11">
    <location>
        <begin position="216"/>
        <end position="237"/>
    </location>
</feature>
<dbReference type="GO" id="GO:0005886">
    <property type="term" value="C:plasma membrane"/>
    <property type="evidence" value="ECO:0007669"/>
    <property type="project" value="UniProtKB-SubCell"/>
</dbReference>
<dbReference type="SUPFAM" id="SSF81336">
    <property type="entry name" value="F1F0 ATP synthase subunit A"/>
    <property type="match status" value="1"/>
</dbReference>
<comment type="similarity">
    <text evidence="2 11 12">Belongs to the ATPase A chain family.</text>
</comment>
<gene>
    <name evidence="11 13" type="primary">atpB</name>
    <name evidence="13" type="ORF">JKA74_12425</name>
</gene>
<accession>A0A935C8W8</accession>
<dbReference type="AlphaFoldDB" id="A0A935C8W8"/>
<evidence type="ECO:0000256" key="11">
    <source>
        <dbReference type="HAMAP-Rule" id="MF_01393"/>
    </source>
</evidence>
<dbReference type="CDD" id="cd00310">
    <property type="entry name" value="ATP-synt_Fo_a_6"/>
    <property type="match status" value="1"/>
</dbReference>
<evidence type="ECO:0000256" key="7">
    <source>
        <dbReference type="ARBA" id="ARBA00022989"/>
    </source>
</evidence>
<evidence type="ECO:0000256" key="10">
    <source>
        <dbReference type="ARBA" id="ARBA00023310"/>
    </source>
</evidence>
<sequence length="349" mass="38808">MIKNNRNRFIPLVILFLFSLLFTEKLQASDEGEDFNATEMIMHHISDSHEFHILGEGESSVSVPLPIILYTKNGLDIFMSSKFHHGEETVTTDKGSYELIHDKIYYAGTYSEEEHTGEQPLDFSITKNVFTLILSSLLICLIFISTARAYKKRPGAPKGLQSFMEPLIIFVRDEIAIPNIGKNYYKFMPYLLTVFFFIWLSNLIGLVPFFPGSSNLSGNVSFTATLAVITLLVTTFSGNKAYWKHIFWMPGVPVPVKILLAPIELISVFAKPFALAVRLFANITAGHIVILSLIGLIFILGSVAASAVAVPLALFISVLELLVAFLQAFVFTLLSALFIGQAVAEPEHH</sequence>
<comment type="function">
    <text evidence="11 12">Key component of the proton channel; it plays a direct role in the translocation of protons across the membrane.</text>
</comment>
<comment type="subcellular location">
    <subcellularLocation>
        <location evidence="11 12">Cell membrane</location>
        <topology evidence="11 12">Multi-pass membrane protein</topology>
    </subcellularLocation>
    <subcellularLocation>
        <location evidence="1">Membrane</location>
        <topology evidence="1">Multi-pass membrane protein</topology>
    </subcellularLocation>
</comment>
<keyword evidence="8 11" id="KW-0406">Ion transport</keyword>
<feature type="transmembrane region" description="Helical" evidence="11">
    <location>
        <begin position="321"/>
        <end position="344"/>
    </location>
</feature>
<keyword evidence="11" id="KW-1003">Cell membrane</keyword>
<reference evidence="13" key="1">
    <citation type="submission" date="2021-01" db="EMBL/GenBank/DDBJ databases">
        <title>Marivirga aurantiaca sp. nov., isolated from intertidal surface sediments.</title>
        <authorList>
            <person name="Zhang M."/>
        </authorList>
    </citation>
    <scope>NUCLEOTIDE SEQUENCE</scope>
    <source>
        <strain evidence="13">S37H4</strain>
    </source>
</reference>
<dbReference type="InterPro" id="IPR035908">
    <property type="entry name" value="F0_ATP_A_sf"/>
</dbReference>
<evidence type="ECO:0000313" key="13">
    <source>
        <dbReference type="EMBL" id="MBK6265841.1"/>
    </source>
</evidence>
<proteinExistence type="inferred from homology"/>
<organism evidence="13 14">
    <name type="scientific">Marivirga aurantiaca</name>
    <dbReference type="NCBI Taxonomy" id="2802615"/>
    <lineage>
        <taxon>Bacteria</taxon>
        <taxon>Pseudomonadati</taxon>
        <taxon>Bacteroidota</taxon>
        <taxon>Cytophagia</taxon>
        <taxon>Cytophagales</taxon>
        <taxon>Marivirgaceae</taxon>
        <taxon>Marivirga</taxon>
    </lineage>
</organism>
<dbReference type="PROSITE" id="PS00449">
    <property type="entry name" value="ATPASE_A"/>
    <property type="match status" value="1"/>
</dbReference>
<protein>
    <recommendedName>
        <fullName evidence="11 12">ATP synthase subunit a</fullName>
    </recommendedName>
    <alternativeName>
        <fullName evidence="11">ATP synthase F0 sector subunit a</fullName>
    </alternativeName>
    <alternativeName>
        <fullName evidence="11">F-ATPase subunit 6</fullName>
    </alternativeName>
</protein>
<feature type="transmembrane region" description="Helical" evidence="11">
    <location>
        <begin position="190"/>
        <end position="210"/>
    </location>
</feature>
<dbReference type="InterPro" id="IPR023011">
    <property type="entry name" value="ATP_synth_F0_asu_AS"/>
</dbReference>
<evidence type="ECO:0000256" key="3">
    <source>
        <dbReference type="ARBA" id="ARBA00022448"/>
    </source>
</evidence>
<evidence type="ECO:0000256" key="2">
    <source>
        <dbReference type="ARBA" id="ARBA00006810"/>
    </source>
</evidence>
<evidence type="ECO:0000256" key="4">
    <source>
        <dbReference type="ARBA" id="ARBA00022547"/>
    </source>
</evidence>
<keyword evidence="3 11" id="KW-0813">Transport</keyword>
<dbReference type="EMBL" id="JAEQBW010000005">
    <property type="protein sequence ID" value="MBK6265841.1"/>
    <property type="molecule type" value="Genomic_DNA"/>
</dbReference>
<keyword evidence="5 11" id="KW-0812">Transmembrane</keyword>
<dbReference type="NCBIfam" id="TIGR01131">
    <property type="entry name" value="ATP_synt_6_or_A"/>
    <property type="match status" value="1"/>
</dbReference>
<evidence type="ECO:0000256" key="1">
    <source>
        <dbReference type="ARBA" id="ARBA00004141"/>
    </source>
</evidence>
<dbReference type="Proteomes" id="UP000611723">
    <property type="component" value="Unassembled WGS sequence"/>
</dbReference>
<dbReference type="PANTHER" id="PTHR11410:SF0">
    <property type="entry name" value="ATP SYNTHASE SUBUNIT A"/>
    <property type="match status" value="1"/>
</dbReference>
<keyword evidence="4 11" id="KW-0138">CF(0)</keyword>
<evidence type="ECO:0000256" key="6">
    <source>
        <dbReference type="ARBA" id="ARBA00022781"/>
    </source>
</evidence>
<dbReference type="PANTHER" id="PTHR11410">
    <property type="entry name" value="ATP SYNTHASE SUBUNIT A"/>
    <property type="match status" value="1"/>
</dbReference>
<feature type="transmembrane region" description="Helical" evidence="11">
    <location>
        <begin position="129"/>
        <end position="150"/>
    </location>
</feature>
<dbReference type="PRINTS" id="PR00123">
    <property type="entry name" value="ATPASEA"/>
</dbReference>
<comment type="caution">
    <text evidence="13">The sequence shown here is derived from an EMBL/GenBank/DDBJ whole genome shotgun (WGS) entry which is preliminary data.</text>
</comment>
<keyword evidence="14" id="KW-1185">Reference proteome</keyword>
<dbReference type="InterPro" id="IPR000568">
    <property type="entry name" value="ATP_synth_F0_asu"/>
</dbReference>
<keyword evidence="9 11" id="KW-0472">Membrane</keyword>
<dbReference type="HAMAP" id="MF_01393">
    <property type="entry name" value="ATP_synth_a_bact"/>
    <property type="match status" value="1"/>
</dbReference>
<keyword evidence="10 11" id="KW-0066">ATP synthesis</keyword>
<name>A0A935C8W8_9BACT</name>
<feature type="transmembrane region" description="Helical" evidence="11">
    <location>
        <begin position="258"/>
        <end position="281"/>
    </location>
</feature>
<dbReference type="GO" id="GO:0046933">
    <property type="term" value="F:proton-transporting ATP synthase activity, rotational mechanism"/>
    <property type="evidence" value="ECO:0007669"/>
    <property type="project" value="UniProtKB-UniRule"/>
</dbReference>
<dbReference type="Pfam" id="PF00119">
    <property type="entry name" value="ATP-synt_A"/>
    <property type="match status" value="1"/>
</dbReference>
<dbReference type="RefSeq" id="WP_201431518.1">
    <property type="nucleotide sequence ID" value="NZ_JAEQBW010000005.1"/>
</dbReference>
<dbReference type="Gene3D" id="1.20.120.220">
    <property type="entry name" value="ATP synthase, F0 complex, subunit A"/>
    <property type="match status" value="1"/>
</dbReference>
<feature type="transmembrane region" description="Helical" evidence="11">
    <location>
        <begin position="287"/>
        <end position="314"/>
    </location>
</feature>
<evidence type="ECO:0000256" key="5">
    <source>
        <dbReference type="ARBA" id="ARBA00022692"/>
    </source>
</evidence>
<dbReference type="GO" id="GO:0045259">
    <property type="term" value="C:proton-transporting ATP synthase complex"/>
    <property type="evidence" value="ECO:0007669"/>
    <property type="project" value="UniProtKB-KW"/>
</dbReference>
<evidence type="ECO:0000256" key="12">
    <source>
        <dbReference type="RuleBase" id="RU000483"/>
    </source>
</evidence>
<evidence type="ECO:0000256" key="8">
    <source>
        <dbReference type="ARBA" id="ARBA00023065"/>
    </source>
</evidence>
<keyword evidence="6 11" id="KW-0375">Hydrogen ion transport</keyword>
<evidence type="ECO:0000313" key="14">
    <source>
        <dbReference type="Proteomes" id="UP000611723"/>
    </source>
</evidence>